<gene>
    <name evidence="3" type="primary">gst-38_1</name>
    <name evidence="3" type="ORF">IWQ60_005889</name>
</gene>
<dbReference type="InterPro" id="IPR050213">
    <property type="entry name" value="GST_superfamily"/>
</dbReference>
<dbReference type="InterPro" id="IPR004046">
    <property type="entry name" value="GST_C"/>
</dbReference>
<dbReference type="EMBL" id="JANBPT010000334">
    <property type="protein sequence ID" value="KAJ1923446.1"/>
    <property type="molecule type" value="Genomic_DNA"/>
</dbReference>
<dbReference type="SUPFAM" id="SSF52833">
    <property type="entry name" value="Thioredoxin-like"/>
    <property type="match status" value="1"/>
</dbReference>
<dbReference type="GO" id="GO:0006749">
    <property type="term" value="P:glutathione metabolic process"/>
    <property type="evidence" value="ECO:0007669"/>
    <property type="project" value="TreeGrafter"/>
</dbReference>
<dbReference type="InterPro" id="IPR004045">
    <property type="entry name" value="Glutathione_S-Trfase_N"/>
</dbReference>
<evidence type="ECO:0000259" key="1">
    <source>
        <dbReference type="PROSITE" id="PS50404"/>
    </source>
</evidence>
<dbReference type="PANTHER" id="PTHR11571">
    <property type="entry name" value="GLUTATHIONE S-TRANSFERASE"/>
    <property type="match status" value="1"/>
</dbReference>
<organism evidence="3 4">
    <name type="scientific">Tieghemiomyces parasiticus</name>
    <dbReference type="NCBI Taxonomy" id="78921"/>
    <lineage>
        <taxon>Eukaryota</taxon>
        <taxon>Fungi</taxon>
        <taxon>Fungi incertae sedis</taxon>
        <taxon>Zoopagomycota</taxon>
        <taxon>Kickxellomycotina</taxon>
        <taxon>Dimargaritomycetes</taxon>
        <taxon>Dimargaritales</taxon>
        <taxon>Dimargaritaceae</taxon>
        <taxon>Tieghemiomyces</taxon>
    </lineage>
</organism>
<dbReference type="PROSITE" id="PS50404">
    <property type="entry name" value="GST_NTER"/>
    <property type="match status" value="1"/>
</dbReference>
<dbReference type="InterPro" id="IPR036249">
    <property type="entry name" value="Thioredoxin-like_sf"/>
</dbReference>
<dbReference type="Proteomes" id="UP001150569">
    <property type="component" value="Unassembled WGS sequence"/>
</dbReference>
<dbReference type="OrthoDB" id="414243at2759"/>
<dbReference type="Pfam" id="PF13417">
    <property type="entry name" value="GST_N_3"/>
    <property type="match status" value="1"/>
</dbReference>
<dbReference type="AlphaFoldDB" id="A0A9W8A920"/>
<evidence type="ECO:0000313" key="4">
    <source>
        <dbReference type="Proteomes" id="UP001150569"/>
    </source>
</evidence>
<dbReference type="InterPro" id="IPR040079">
    <property type="entry name" value="Glutathione_S-Trfase"/>
</dbReference>
<dbReference type="InterPro" id="IPR036282">
    <property type="entry name" value="Glutathione-S-Trfase_C_sf"/>
</dbReference>
<keyword evidence="4" id="KW-1185">Reference proteome</keyword>
<dbReference type="Pfam" id="PF14497">
    <property type="entry name" value="GST_C_3"/>
    <property type="match status" value="1"/>
</dbReference>
<accession>A0A9W8A920</accession>
<feature type="domain" description="GST C-terminal" evidence="2">
    <location>
        <begin position="84"/>
        <end position="218"/>
    </location>
</feature>
<dbReference type="SFLD" id="SFLDS00019">
    <property type="entry name" value="Glutathione_Transferase_(cytos"/>
    <property type="match status" value="1"/>
</dbReference>
<feature type="domain" description="GST N-terminal" evidence="1">
    <location>
        <begin position="3"/>
        <end position="82"/>
    </location>
</feature>
<protein>
    <submittedName>
        <fullName evidence="3">Glutathione S-transferase</fullName>
    </submittedName>
</protein>
<sequence length="220" mass="24594">MASTYELIYGPVTGLGETSRALLEYGRATWTPIDLPWADAVKKSPYGRVPVLRETTADGHVHVLVESRAIERYLAKKFDLYGSNDLEAARIDAYVSQWEDLRWALVTRWKTPEGGNGEARAASTEKADKEIRHLVSKHTQSLAANAEGGGVHYVGSSTTWADIAAYQSIKLFGLPFISQDKADEYREVLKAFDPLVQALERDPEFARYLKDAEPRLASYQ</sequence>
<dbReference type="InterPro" id="IPR010987">
    <property type="entry name" value="Glutathione-S-Trfase_C-like"/>
</dbReference>
<dbReference type="GO" id="GO:0004364">
    <property type="term" value="F:glutathione transferase activity"/>
    <property type="evidence" value="ECO:0007669"/>
    <property type="project" value="TreeGrafter"/>
</dbReference>
<dbReference type="PROSITE" id="PS50405">
    <property type="entry name" value="GST_CTER"/>
    <property type="match status" value="1"/>
</dbReference>
<evidence type="ECO:0000259" key="2">
    <source>
        <dbReference type="PROSITE" id="PS50405"/>
    </source>
</evidence>
<name>A0A9W8A920_9FUNG</name>
<dbReference type="Gene3D" id="3.40.30.10">
    <property type="entry name" value="Glutaredoxin"/>
    <property type="match status" value="1"/>
</dbReference>
<proteinExistence type="predicted"/>
<dbReference type="Gene3D" id="1.20.1050.10">
    <property type="match status" value="1"/>
</dbReference>
<reference evidence="3" key="1">
    <citation type="submission" date="2022-07" db="EMBL/GenBank/DDBJ databases">
        <title>Phylogenomic reconstructions and comparative analyses of Kickxellomycotina fungi.</title>
        <authorList>
            <person name="Reynolds N.K."/>
            <person name="Stajich J.E."/>
            <person name="Barry K."/>
            <person name="Grigoriev I.V."/>
            <person name="Crous P."/>
            <person name="Smith M.E."/>
        </authorList>
    </citation>
    <scope>NUCLEOTIDE SEQUENCE</scope>
    <source>
        <strain evidence="3">RSA 861</strain>
    </source>
</reference>
<evidence type="ECO:0000313" key="3">
    <source>
        <dbReference type="EMBL" id="KAJ1923446.1"/>
    </source>
</evidence>
<dbReference type="SUPFAM" id="SSF47616">
    <property type="entry name" value="GST C-terminal domain-like"/>
    <property type="match status" value="1"/>
</dbReference>
<comment type="caution">
    <text evidence="3">The sequence shown here is derived from an EMBL/GenBank/DDBJ whole genome shotgun (WGS) entry which is preliminary data.</text>
</comment>